<dbReference type="InterPro" id="IPR016181">
    <property type="entry name" value="Acyl_CoA_acyltransferase"/>
</dbReference>
<name>E6X4C9_CELAD</name>
<dbReference type="InterPro" id="IPR050832">
    <property type="entry name" value="Bact_Acetyltransf"/>
</dbReference>
<organism evidence="4 5">
    <name type="scientific">Cellulophaga algicola (strain DSM 14237 / IC166 / ACAM 630)</name>
    <dbReference type="NCBI Taxonomy" id="688270"/>
    <lineage>
        <taxon>Bacteria</taxon>
        <taxon>Pseudomonadati</taxon>
        <taxon>Bacteroidota</taxon>
        <taxon>Flavobacteriia</taxon>
        <taxon>Flavobacteriales</taxon>
        <taxon>Flavobacteriaceae</taxon>
        <taxon>Cellulophaga</taxon>
    </lineage>
</organism>
<dbReference type="PROSITE" id="PS51186">
    <property type="entry name" value="GNAT"/>
    <property type="match status" value="1"/>
</dbReference>
<dbReference type="Gene3D" id="3.40.630.30">
    <property type="match status" value="1"/>
</dbReference>
<evidence type="ECO:0000259" key="3">
    <source>
        <dbReference type="PROSITE" id="PS51186"/>
    </source>
</evidence>
<evidence type="ECO:0000256" key="2">
    <source>
        <dbReference type="ARBA" id="ARBA00023315"/>
    </source>
</evidence>
<dbReference type="KEGG" id="cao:Celal_4272"/>
<dbReference type="SUPFAM" id="SSF55729">
    <property type="entry name" value="Acyl-CoA N-acyltransferases (Nat)"/>
    <property type="match status" value="1"/>
</dbReference>
<proteinExistence type="predicted"/>
<accession>E6X4C9</accession>
<evidence type="ECO:0000313" key="5">
    <source>
        <dbReference type="Proteomes" id="UP000008634"/>
    </source>
</evidence>
<dbReference type="PANTHER" id="PTHR43877:SF2">
    <property type="entry name" value="AMINOALKYLPHOSPHONATE N-ACETYLTRANSFERASE-RELATED"/>
    <property type="match status" value="1"/>
</dbReference>
<dbReference type="OrthoDB" id="9803233at2"/>
<keyword evidence="2" id="KW-0012">Acyltransferase</keyword>
<dbReference type="CDD" id="cd04301">
    <property type="entry name" value="NAT_SF"/>
    <property type="match status" value="1"/>
</dbReference>
<dbReference type="Proteomes" id="UP000008634">
    <property type="component" value="Chromosome"/>
</dbReference>
<gene>
    <name evidence="4" type="ordered locus">Celal_4272</name>
</gene>
<dbReference type="RefSeq" id="WP_013552958.1">
    <property type="nucleotide sequence ID" value="NC_014934.1"/>
</dbReference>
<dbReference type="STRING" id="688270.Celal_4272"/>
<dbReference type="AlphaFoldDB" id="E6X4C9"/>
<protein>
    <submittedName>
        <fullName evidence="4">GCN5-related N-acetyltransferase</fullName>
    </submittedName>
</protein>
<evidence type="ECO:0000256" key="1">
    <source>
        <dbReference type="ARBA" id="ARBA00022679"/>
    </source>
</evidence>
<dbReference type="PANTHER" id="PTHR43877">
    <property type="entry name" value="AMINOALKYLPHOSPHONATE N-ACETYLTRANSFERASE-RELATED-RELATED"/>
    <property type="match status" value="1"/>
</dbReference>
<dbReference type="Pfam" id="PF00583">
    <property type="entry name" value="Acetyltransf_1"/>
    <property type="match status" value="1"/>
</dbReference>
<dbReference type="EMBL" id="CP002453">
    <property type="protein sequence ID" value="ADV51512.1"/>
    <property type="molecule type" value="Genomic_DNA"/>
</dbReference>
<keyword evidence="5" id="KW-1185">Reference proteome</keyword>
<evidence type="ECO:0000313" key="4">
    <source>
        <dbReference type="EMBL" id="ADV51512.1"/>
    </source>
</evidence>
<keyword evidence="1" id="KW-0808">Transferase</keyword>
<dbReference type="InterPro" id="IPR000182">
    <property type="entry name" value="GNAT_dom"/>
</dbReference>
<feature type="domain" description="N-acetyltransferase" evidence="3">
    <location>
        <begin position="1"/>
        <end position="148"/>
    </location>
</feature>
<sequence>MIFSRTDATNKDFIALTKELDAYLKTTDGDEHDFYHQFNGIESLNTVIIAYHNEIPIGCGAIKHYNDSTLEIKRMYVTPNFRGKGVASKILKELEQWSRDLKYTTCILETGTRQLEAIALYHKNFYKQISNYGPYNEAENSLCFKKTI</sequence>
<dbReference type="HOGENOM" id="CLU_013985_11_8_10"/>
<reference evidence="4 5" key="1">
    <citation type="journal article" date="2010" name="Stand. Genomic Sci.">
        <title>Complete genome sequence of Cellulophaga algicola type strain (IC166).</title>
        <authorList>
            <person name="Abt B."/>
            <person name="Lu M."/>
            <person name="Misra M."/>
            <person name="Han C."/>
            <person name="Nolan M."/>
            <person name="Lucas S."/>
            <person name="Hammon N."/>
            <person name="Deshpande S."/>
            <person name="Cheng J.F."/>
            <person name="Tapia R."/>
            <person name="Goodwin L."/>
            <person name="Pitluck S."/>
            <person name="Liolios K."/>
            <person name="Pagani I."/>
            <person name="Ivanova N."/>
            <person name="Mavromatis K."/>
            <person name="Ovchinikova G."/>
            <person name="Pati A."/>
            <person name="Chen A."/>
            <person name="Palaniappan K."/>
            <person name="Land M."/>
            <person name="Hauser L."/>
            <person name="Chang Y.J."/>
            <person name="Jeffries C.D."/>
            <person name="Detter J.C."/>
            <person name="Brambilla E."/>
            <person name="Rohde M."/>
            <person name="Tindall B.J."/>
            <person name="Goker M."/>
            <person name="Woyke T."/>
            <person name="Bristow J."/>
            <person name="Eisen J.A."/>
            <person name="Markowitz V."/>
            <person name="Hugenholtz P."/>
            <person name="Kyrpides N.C."/>
            <person name="Klenk H.P."/>
            <person name="Lapidus A."/>
        </authorList>
    </citation>
    <scope>NUCLEOTIDE SEQUENCE [LARGE SCALE GENOMIC DNA]</scope>
    <source>
        <strain evidence="5">DSM 14237 / IC166 / ACAM 630</strain>
    </source>
</reference>
<dbReference type="GO" id="GO:0016747">
    <property type="term" value="F:acyltransferase activity, transferring groups other than amino-acyl groups"/>
    <property type="evidence" value="ECO:0007669"/>
    <property type="project" value="InterPro"/>
</dbReference>
<dbReference type="eggNOG" id="COG0456">
    <property type="taxonomic scope" value="Bacteria"/>
</dbReference>